<dbReference type="AlphaFoldDB" id="A0A4Z0PZ29"/>
<gene>
    <name evidence="1" type="primary">hxsD</name>
    <name evidence="1" type="ORF">E5K02_23470</name>
</gene>
<dbReference type="RefSeq" id="WP_135398585.1">
    <property type="nucleotide sequence ID" value="NZ_SRMB01000006.1"/>
</dbReference>
<dbReference type="NCBIfam" id="TIGR03976">
    <property type="entry name" value="chp_LLNDYxLRE"/>
    <property type="match status" value="1"/>
</dbReference>
<reference evidence="1 2" key="1">
    <citation type="submission" date="2019-04" db="EMBL/GenBank/DDBJ databases">
        <authorList>
            <person name="Feng G."/>
            <person name="Zhang J."/>
            <person name="Zhu H."/>
        </authorList>
    </citation>
    <scope>NUCLEOTIDE SEQUENCE [LARGE SCALE GENOMIC DNA]</scope>
    <source>
        <strain evidence="1 2">9PBR-1</strain>
    </source>
</reference>
<protein>
    <submittedName>
        <fullName evidence="1">His-Xaa-Ser system protein HxsD</fullName>
    </submittedName>
</protein>
<name>A0A4Z0PZ29_9BACT</name>
<organism evidence="1 2">
    <name type="scientific">Hymenobacter metallicola</name>
    <dbReference type="NCBI Taxonomy" id="2563114"/>
    <lineage>
        <taxon>Bacteria</taxon>
        <taxon>Pseudomonadati</taxon>
        <taxon>Bacteroidota</taxon>
        <taxon>Cytophagia</taxon>
        <taxon>Cytophagales</taxon>
        <taxon>Hymenobacteraceae</taxon>
        <taxon>Hymenobacter</taxon>
    </lineage>
</organism>
<dbReference type="OrthoDB" id="1047691at2"/>
<dbReference type="InterPro" id="IPR023974">
    <property type="entry name" value="HxsD"/>
</dbReference>
<comment type="caution">
    <text evidence="1">The sequence shown here is derived from an EMBL/GenBank/DDBJ whole genome shotgun (WGS) entry which is preliminary data.</text>
</comment>
<accession>A0A4Z0PZ29</accession>
<keyword evidence="2" id="KW-1185">Reference proteome</keyword>
<dbReference type="EMBL" id="SRMB01000006">
    <property type="protein sequence ID" value="TGE22695.1"/>
    <property type="molecule type" value="Genomic_DNA"/>
</dbReference>
<dbReference type="Proteomes" id="UP000298471">
    <property type="component" value="Unassembled WGS sequence"/>
</dbReference>
<evidence type="ECO:0000313" key="1">
    <source>
        <dbReference type="EMBL" id="TGE22695.1"/>
    </source>
</evidence>
<sequence>MMEFSYPSATAVAVLLDRATYSEAVIYKCFYWYGGDYQVTIEAETTRTRVQLTVPEGKPLPPSFPQALLSRIQNDLVDFKLRELVTQETQIVRELLVAKAFAHYDSEQPLRTELADPVGFHYSDGKQA</sequence>
<evidence type="ECO:0000313" key="2">
    <source>
        <dbReference type="Proteomes" id="UP000298471"/>
    </source>
</evidence>
<proteinExistence type="predicted"/>